<dbReference type="SUPFAM" id="SSF52266">
    <property type="entry name" value="SGNH hydrolase"/>
    <property type="match status" value="1"/>
</dbReference>
<evidence type="ECO:0000256" key="1">
    <source>
        <dbReference type="SAM" id="MobiDB-lite"/>
    </source>
</evidence>
<dbReference type="EMBL" id="PSVT01000013">
    <property type="protein sequence ID" value="PPH77069.1"/>
    <property type="molecule type" value="Genomic_DNA"/>
</dbReference>
<proteinExistence type="predicted"/>
<dbReference type="PANTHER" id="PTHR37981">
    <property type="entry name" value="LIPASE 2"/>
    <property type="match status" value="1"/>
</dbReference>
<evidence type="ECO:0000313" key="4">
    <source>
        <dbReference type="Proteomes" id="UP000239698"/>
    </source>
</evidence>
<dbReference type="InterPro" id="IPR033803">
    <property type="entry name" value="CBD-like_Golvesin-Xly"/>
</dbReference>
<dbReference type="Proteomes" id="UP000239698">
    <property type="component" value="Unassembled WGS sequence"/>
</dbReference>
<dbReference type="Pfam" id="PF25275">
    <property type="entry name" value="Golvesin_C"/>
    <property type="match status" value="1"/>
</dbReference>
<dbReference type="InterPro" id="IPR036514">
    <property type="entry name" value="SGNH_hydro_sf"/>
</dbReference>
<name>A0ABX5ACD4_RATRA</name>
<accession>A0ABX5ACD4</accession>
<feature type="region of interest" description="Disordered" evidence="1">
    <location>
        <begin position="449"/>
        <end position="478"/>
    </location>
</feature>
<sequence>MSSCEVNQFEKEMPMRTRILSSRRPSTALAVIALWLLLAASLPSVSYAQQTSFEAPANVPGAEIDPSAAANASLSVPEEQRSSLLGNDWAASKDLIAVAAGSDLGFSVLAAKASDGYSWQSVAMLTVPGVETSQWIGNTCTTGDGSKLVAVYAPREVTNSEYGYSEGAYAAVVDLRTGKVTDLGSGYSIAYFNPGCGVGDSIVLTSYTSPGQTTLTVVDANSDEQSTVKVDGVVTSATKDQGGIVAASTNSLLRVAPDGTISQIASTEGISYDLVPTKKGVAFLETDGITARAKEIEPALEAPAADPVAIASAPLTELGLTRDGAGEVYVLGDADADTPEGISVVDVPAAARISATGELAITEVKPALVASENAPVEPGLPHTAVEILGTSLVTDKDVTFLLDPETTAAGLSADSDVAPSAADDAVTSGMGAGGAGGRLGMARSAPLRLADPSPTNPVESERACSVPRNDPGNQAYQPKPRQVEWAVDMAVKGLLTNDRPANWQGQNLGVYAPQKIFPKPTLDGGGEIPAQIVLGVLTQESNLWQASRYTTPGETGNPLIGNFYGNSRTADGPAFWSTNFLAAADCGYGVSQITDRMRLSGMPRPGDTDDAFDYQTQRRIALDYQVNIALAVKMLTEKWNQTRARNMSINNGDPSKIENWFFATWAYNSGLHAPGEAGTNGAWGVGWLNNPANPLYDPARQAFLDTSAADAAKPQNWPYPEKVMGFAAYSIELSDSATTTVMGYRTASWNANDDAEGTINRRKVKPPIFTFCSVAANSCDPTKKVQPADGSEKAGPCLHKDASGSYDLRCWYHQSAKWKSDCATTCGVGFIRFDPGYAAEPDSRAFPVACRDGVGKMSGLPADALLIDDVPSNATPSRSDCAAKASNGSFAFSFFRSSLGQYPGKIDLHQLGTGANGHFYFAHTRPASNAMTNPSGTATINGTWTLDHSLSQWGRVLVHMPDHGAWTQQAEYTIDLGNGTKKTRVALQRNYANTWISLGVFSFAGTPKVSLSNVSHDGDGVDDVAWDAIAIQPLAAKPRDIVVSMGDSFSSGEGASDLNGAQYYRATDNNGTPSNPGVGKINEETKNNRYRNACHRSTESWSRKAILDTNTSATIATRADTYAADMDYHFIACSGAESEHLLPYYSVSGTKPINGFSQNGVLGRFRELAQLDQGYVDENTTLVTLSIGGNDARFAKILQTCVTNFLPHACQSLKIDNDAKTLPAATADLINTNVKNSVITVLRQIRLKAPGAKILLMGYPMLFEKDTQCVGINETEKGWLNDTSTLLNARLKEAAVVVSTAAAPVVFGDPMAAFQGRNLCVGATSAINGLVFDQTPGDDPMWVIPKPGTDVPLGVSQQAVHPNKAGTTLYAQVMMTALRGVYK</sequence>
<protein>
    <submittedName>
        <fullName evidence="3">NocE</fullName>
    </submittedName>
</protein>
<evidence type="ECO:0000313" key="3">
    <source>
        <dbReference type="EMBL" id="PPH77069.1"/>
    </source>
</evidence>
<dbReference type="PANTHER" id="PTHR37981:SF1">
    <property type="entry name" value="SGNH HYDROLASE-TYPE ESTERASE DOMAIN-CONTAINING PROTEIN"/>
    <property type="match status" value="1"/>
</dbReference>
<gene>
    <name evidence="3" type="ORF">C5C40_07940</name>
</gene>
<evidence type="ECO:0000259" key="2">
    <source>
        <dbReference type="Pfam" id="PF25275"/>
    </source>
</evidence>
<feature type="region of interest" description="Disordered" evidence="1">
    <location>
        <begin position="1063"/>
        <end position="1088"/>
    </location>
</feature>
<feature type="domain" description="Golvesin/Xly CBD-like" evidence="2">
    <location>
        <begin position="929"/>
        <end position="1031"/>
    </location>
</feature>
<comment type="caution">
    <text evidence="3">The sequence shown here is derived from an EMBL/GenBank/DDBJ whole genome shotgun (WGS) entry which is preliminary data.</text>
</comment>
<reference evidence="3 4" key="1">
    <citation type="submission" date="2018-02" db="EMBL/GenBank/DDBJ databases">
        <title>Bacteriophage NCPPB3778 and a type I-E CRISPR drive the evolution of the US Biological Select Agent, Rathayibacter toxicus.</title>
        <authorList>
            <person name="Davis E.W.II."/>
            <person name="Tabima J.F."/>
            <person name="Weisberg A.J."/>
            <person name="Lopes L.D."/>
            <person name="Wiseman M.S."/>
            <person name="Wiseman M.S."/>
            <person name="Pupko T."/>
            <person name="Belcher M.S."/>
            <person name="Sechler A.J."/>
            <person name="Tancos M.A."/>
            <person name="Schroeder B.K."/>
            <person name="Murray T.D."/>
            <person name="Luster D.G."/>
            <person name="Schneider W.L."/>
            <person name="Rogers E."/>
            <person name="Andreote F.D."/>
            <person name="Grunwald N.J."/>
            <person name="Putnam M.L."/>
            <person name="Chang J.H."/>
        </authorList>
    </citation>
    <scope>NUCLEOTIDE SEQUENCE [LARGE SCALE GENOMIC DNA]</scope>
    <source>
        <strain evidence="3 4">AY1D6</strain>
    </source>
</reference>
<organism evidence="3 4">
    <name type="scientific">Rathayibacter rathayi</name>
    <name type="common">Corynebacterium rathayi</name>
    <dbReference type="NCBI Taxonomy" id="33887"/>
    <lineage>
        <taxon>Bacteria</taxon>
        <taxon>Bacillati</taxon>
        <taxon>Actinomycetota</taxon>
        <taxon>Actinomycetes</taxon>
        <taxon>Micrococcales</taxon>
        <taxon>Microbacteriaceae</taxon>
        <taxon>Rathayibacter</taxon>
    </lineage>
</organism>
<keyword evidence="4" id="KW-1185">Reference proteome</keyword>
<dbReference type="InterPro" id="IPR037460">
    <property type="entry name" value="SEST-like"/>
</dbReference>
<dbReference type="Gene3D" id="3.40.50.1110">
    <property type="entry name" value="SGNH hydrolase"/>
    <property type="match status" value="1"/>
</dbReference>